<feature type="region of interest" description="Disordered" evidence="1">
    <location>
        <begin position="463"/>
        <end position="496"/>
    </location>
</feature>
<feature type="compositionally biased region" description="Polar residues" evidence="1">
    <location>
        <begin position="182"/>
        <end position="193"/>
    </location>
</feature>
<feature type="region of interest" description="Disordered" evidence="1">
    <location>
        <begin position="328"/>
        <end position="347"/>
    </location>
</feature>
<feature type="region of interest" description="Disordered" evidence="1">
    <location>
        <begin position="177"/>
        <end position="205"/>
    </location>
</feature>
<protein>
    <submittedName>
        <fullName evidence="2">Uncharacterized protein</fullName>
    </submittedName>
</protein>
<evidence type="ECO:0000313" key="2">
    <source>
        <dbReference type="EMBL" id="CEI67795.1"/>
    </source>
</evidence>
<name>A0A2L2U1A4_9HYPO</name>
<dbReference type="AlphaFoldDB" id="A0A2L2U1A4"/>
<dbReference type="Proteomes" id="UP000245910">
    <property type="component" value="Chromosome I"/>
</dbReference>
<proteinExistence type="predicted"/>
<keyword evidence="3" id="KW-1185">Reference proteome</keyword>
<organism evidence="2 3">
    <name type="scientific">Fusarium venenatum</name>
    <dbReference type="NCBI Taxonomy" id="56646"/>
    <lineage>
        <taxon>Eukaryota</taxon>
        <taxon>Fungi</taxon>
        <taxon>Dikarya</taxon>
        <taxon>Ascomycota</taxon>
        <taxon>Pezizomycotina</taxon>
        <taxon>Sordariomycetes</taxon>
        <taxon>Hypocreomycetidae</taxon>
        <taxon>Hypocreales</taxon>
        <taxon>Nectriaceae</taxon>
        <taxon>Fusarium</taxon>
    </lineage>
</organism>
<dbReference type="OrthoDB" id="2684236at2759"/>
<dbReference type="GeneID" id="37255946"/>
<dbReference type="RefSeq" id="XP_025591510.1">
    <property type="nucleotide sequence ID" value="XM_025732602.2"/>
</dbReference>
<dbReference type="KEGG" id="fvn:FVRRES_04307"/>
<sequence>MEFATVFDDPWSKKPIPLEDAAAQHLELIEVFLKLIAHLGDDNGYISDETLVYSEWRYIVYARMIEARGYSPSDIPPPWDVALIMYLHMLSPSRFHHYIYDNRSRVLDGIFGLRHRHFPMTQLLSGEWYPRKSRKLWLEANTPDRAACPGPNLPFQLWSSPPWEQKRASNVVSSVLGRNAYQPPSSNSRWTTQTDRRDPGTSKNQRPRVVIMHEWLRCRTAVAEQGFKVWEIEAYTAIRTQRVEERCRNQSQHEEFNATCGLRPWPVLQDLRAELEQQISFWKVIVHVKSMLPGFGNSLTEHMNDYKDYMDLICHVLWRKGKHGRYKSKLDPNNQAGSRSENEPTKKQVEPRFIRLLPPTIQIDLLWQTHRLYPAHYWLFCCEHSEWVVEPDSGARAGDVLLKYTKEEWKHGYSKDIERGTSVSEWFTEYVPCASKLAPPDVGRTNLSNIVNGVNAVRQRRVVRRTERNDDISGGGGAGFSGGDGGCGGDGGGGGE</sequence>
<feature type="compositionally biased region" description="Gly residues" evidence="1">
    <location>
        <begin position="473"/>
        <end position="496"/>
    </location>
</feature>
<dbReference type="EMBL" id="LN649229">
    <property type="protein sequence ID" value="CEI67795.1"/>
    <property type="molecule type" value="Genomic_DNA"/>
</dbReference>
<accession>A0A2L2U1A4</accession>
<evidence type="ECO:0000256" key="1">
    <source>
        <dbReference type="SAM" id="MobiDB-lite"/>
    </source>
</evidence>
<dbReference type="STRING" id="56646.A0A2L2U1A4"/>
<reference evidence="3" key="1">
    <citation type="submission" date="2014-10" db="EMBL/GenBank/DDBJ databases">
        <authorList>
            <person name="King R."/>
        </authorList>
    </citation>
    <scope>NUCLEOTIDE SEQUENCE [LARGE SCALE GENOMIC DNA]</scope>
    <source>
        <strain evidence="3">A3/5</strain>
    </source>
</reference>
<evidence type="ECO:0000313" key="3">
    <source>
        <dbReference type="Proteomes" id="UP000245910"/>
    </source>
</evidence>